<proteinExistence type="predicted"/>
<dbReference type="Proteomes" id="UP001465976">
    <property type="component" value="Unassembled WGS sequence"/>
</dbReference>
<gene>
    <name evidence="1" type="ORF">V5O48_002103</name>
</gene>
<accession>A0ABR3FWP4</accession>
<comment type="caution">
    <text evidence="1">The sequence shown here is derived from an EMBL/GenBank/DDBJ whole genome shotgun (WGS) entry which is preliminary data.</text>
</comment>
<organism evidence="1 2">
    <name type="scientific">Marasmius crinis-equi</name>
    <dbReference type="NCBI Taxonomy" id="585013"/>
    <lineage>
        <taxon>Eukaryota</taxon>
        <taxon>Fungi</taxon>
        <taxon>Dikarya</taxon>
        <taxon>Basidiomycota</taxon>
        <taxon>Agaricomycotina</taxon>
        <taxon>Agaricomycetes</taxon>
        <taxon>Agaricomycetidae</taxon>
        <taxon>Agaricales</taxon>
        <taxon>Marasmiineae</taxon>
        <taxon>Marasmiaceae</taxon>
        <taxon>Marasmius</taxon>
    </lineage>
</organism>
<reference evidence="1 2" key="1">
    <citation type="submission" date="2024-02" db="EMBL/GenBank/DDBJ databases">
        <title>A draft genome for the cacao thread blight pathogen Marasmius crinis-equi.</title>
        <authorList>
            <person name="Cohen S.P."/>
            <person name="Baruah I.K."/>
            <person name="Amoako-Attah I."/>
            <person name="Bukari Y."/>
            <person name="Meinhardt L.W."/>
            <person name="Bailey B.A."/>
        </authorList>
    </citation>
    <scope>NUCLEOTIDE SEQUENCE [LARGE SCALE GENOMIC DNA]</scope>
    <source>
        <strain evidence="1 2">GH-76</strain>
    </source>
</reference>
<evidence type="ECO:0000313" key="1">
    <source>
        <dbReference type="EMBL" id="KAL0579932.1"/>
    </source>
</evidence>
<dbReference type="EMBL" id="JBAHYK010000044">
    <property type="protein sequence ID" value="KAL0579932.1"/>
    <property type="molecule type" value="Genomic_DNA"/>
</dbReference>
<name>A0ABR3FWP4_9AGAR</name>
<sequence length="371" mass="41031">MSSKSLSPSSSKSKLTYSDTVLAFNDDSLVSSLNDACQNLARSSVKLMKSFEAISSQLNSLDAQTHNNAPPLRPRWSGIHRLKDFTDIVRQHRVSAGLISGRIKMLYGLILPMVTRNPDRESDRSRNEKINVLKSYINISSDHAAFTYTLAENALRVTSKLNTFHTEFAKNSCQGDTSGQKELRDLTYKLSELEGVVEQLCSALGKSSQPDASILAFTVLRISGSGRLRPTRRSLTSEKVALSGTEAAAIADLFDQLESAHNELAHIHYSVEVTRRRTDLMNTTRTAMSTLVSDEILNIQAGLSLFLAIWASLRTECMAILDWLQNRKKYSKPPACVETYLATGYTLYSTLAGALDVYIDGLDPSHFPDGR</sequence>
<protein>
    <submittedName>
        <fullName evidence="1">Uncharacterized protein</fullName>
    </submittedName>
</protein>
<keyword evidence="2" id="KW-1185">Reference proteome</keyword>
<evidence type="ECO:0000313" key="2">
    <source>
        <dbReference type="Proteomes" id="UP001465976"/>
    </source>
</evidence>